<dbReference type="Pfam" id="PF13404">
    <property type="entry name" value="HTH_AsnC-type"/>
    <property type="match status" value="2"/>
</dbReference>
<feature type="domain" description="Transcription regulator AsnC/Lrp ligand binding" evidence="5">
    <location>
        <begin position="253"/>
        <end position="320"/>
    </location>
</feature>
<dbReference type="Proteomes" id="UP000606194">
    <property type="component" value="Unassembled WGS sequence"/>
</dbReference>
<evidence type="ECO:0000256" key="2">
    <source>
        <dbReference type="ARBA" id="ARBA00023125"/>
    </source>
</evidence>
<dbReference type="SMART" id="SM00344">
    <property type="entry name" value="HTH_ASNC"/>
    <property type="match status" value="1"/>
</dbReference>
<reference evidence="7" key="2">
    <citation type="submission" date="2020-09" db="EMBL/GenBank/DDBJ databases">
        <authorList>
            <person name="Sun Q."/>
            <person name="Ohkuma M."/>
        </authorList>
    </citation>
    <scope>NUCLEOTIDE SEQUENCE</scope>
    <source>
        <strain evidence="7">JCM 4386</strain>
    </source>
</reference>
<keyword evidence="8" id="KW-1185">Reference proteome</keyword>
<reference evidence="7" key="1">
    <citation type="journal article" date="2014" name="Int. J. Syst. Evol. Microbiol.">
        <title>Complete genome sequence of Corynebacterium casei LMG S-19264T (=DSM 44701T), isolated from a smear-ripened cheese.</title>
        <authorList>
            <consortium name="US DOE Joint Genome Institute (JGI-PGF)"/>
            <person name="Walter F."/>
            <person name="Albersmeier A."/>
            <person name="Kalinowski J."/>
            <person name="Ruckert C."/>
        </authorList>
    </citation>
    <scope>NUCLEOTIDE SEQUENCE</scope>
    <source>
        <strain evidence="7">JCM 4386</strain>
    </source>
</reference>
<keyword evidence="1" id="KW-0805">Transcription regulation</keyword>
<dbReference type="InterPro" id="IPR019888">
    <property type="entry name" value="Tscrpt_reg_AsnC-like"/>
</dbReference>
<feature type="compositionally biased region" description="Basic and acidic residues" evidence="4">
    <location>
        <begin position="183"/>
        <end position="193"/>
    </location>
</feature>
<dbReference type="PANTHER" id="PTHR30154:SF34">
    <property type="entry name" value="TRANSCRIPTIONAL REGULATOR AZLB"/>
    <property type="match status" value="1"/>
</dbReference>
<protein>
    <recommendedName>
        <fullName evidence="9">AsnC family transcriptional regulator</fullName>
    </recommendedName>
</protein>
<dbReference type="GO" id="GO:0005829">
    <property type="term" value="C:cytosol"/>
    <property type="evidence" value="ECO:0007669"/>
    <property type="project" value="TreeGrafter"/>
</dbReference>
<dbReference type="Pfam" id="PF01037">
    <property type="entry name" value="AsnC_trans_reg"/>
    <property type="match status" value="1"/>
</dbReference>
<evidence type="ECO:0000256" key="1">
    <source>
        <dbReference type="ARBA" id="ARBA00023015"/>
    </source>
</evidence>
<proteinExistence type="predicted"/>
<feature type="domain" description="HTH asnC-type" evidence="6">
    <location>
        <begin position="25"/>
        <end position="62"/>
    </location>
</feature>
<dbReference type="InterPro" id="IPR036390">
    <property type="entry name" value="WH_DNA-bd_sf"/>
</dbReference>
<comment type="caution">
    <text evidence="7">The sequence shown here is derived from an EMBL/GenBank/DDBJ whole genome shotgun (WGS) entry which is preliminary data.</text>
</comment>
<evidence type="ECO:0000259" key="6">
    <source>
        <dbReference type="Pfam" id="PF13404"/>
    </source>
</evidence>
<sequence>MKHSQVAHGGAEVRGSGDADVLSAADQRLVAALQCDGRAPAERLADVLGMSTREVHRRLRALTRQDVVRVRGRLAQPPDLGAVQLRIRVLRGRIEQISSALAAREDIPFVDMSAAGDEIHAVQFTRGPAPHNRLLLQQLPATSAVTSVEAQTVLHAFRQAHEWRLDVLDPAERQALTPPPAASERREPDETDRSVAAALAEDGRLSASAVAERTGHPASTVRRRLTALLAGGLLRTEVVVDPRRLGLFVDANVWLQLPPDRLDAAGRTLAAHPAVHGALAGTGRNNLSLALWLPDTAALYRFLSEDLTGLGVTAVETFLVGRAVKRPG</sequence>
<dbReference type="InterPro" id="IPR000485">
    <property type="entry name" value="AsnC-type_HTH_dom"/>
</dbReference>
<dbReference type="SUPFAM" id="SSF54909">
    <property type="entry name" value="Dimeric alpha+beta barrel"/>
    <property type="match status" value="1"/>
</dbReference>
<dbReference type="EMBL" id="BMTL01000043">
    <property type="protein sequence ID" value="GGS23818.1"/>
    <property type="molecule type" value="Genomic_DNA"/>
</dbReference>
<dbReference type="GO" id="GO:0043200">
    <property type="term" value="P:response to amino acid"/>
    <property type="evidence" value="ECO:0007669"/>
    <property type="project" value="TreeGrafter"/>
</dbReference>
<evidence type="ECO:0000313" key="7">
    <source>
        <dbReference type="EMBL" id="GGS23818.1"/>
    </source>
</evidence>
<organism evidence="7 8">
    <name type="scientific">Streptomyces humidus</name>
    <dbReference type="NCBI Taxonomy" id="52259"/>
    <lineage>
        <taxon>Bacteria</taxon>
        <taxon>Bacillati</taxon>
        <taxon>Actinomycetota</taxon>
        <taxon>Actinomycetes</taxon>
        <taxon>Kitasatosporales</taxon>
        <taxon>Streptomycetaceae</taxon>
        <taxon>Streptomyces</taxon>
    </lineage>
</organism>
<dbReference type="InterPro" id="IPR019887">
    <property type="entry name" value="Tscrpt_reg_AsnC/Lrp_C"/>
</dbReference>
<gene>
    <name evidence="7" type="ORF">GCM10010269_73320</name>
</gene>
<keyword evidence="3" id="KW-0804">Transcription</keyword>
<dbReference type="AlphaFoldDB" id="A0A918G8E3"/>
<accession>A0A918G8E3</accession>
<name>A0A918G8E3_9ACTN</name>
<evidence type="ECO:0000256" key="3">
    <source>
        <dbReference type="ARBA" id="ARBA00023163"/>
    </source>
</evidence>
<evidence type="ECO:0000259" key="5">
    <source>
        <dbReference type="Pfam" id="PF01037"/>
    </source>
</evidence>
<evidence type="ECO:0008006" key="9">
    <source>
        <dbReference type="Google" id="ProtNLM"/>
    </source>
</evidence>
<dbReference type="PRINTS" id="PR00033">
    <property type="entry name" value="HTHASNC"/>
</dbReference>
<dbReference type="InterPro" id="IPR011008">
    <property type="entry name" value="Dimeric_a/b-barrel"/>
</dbReference>
<dbReference type="Gene3D" id="1.10.10.10">
    <property type="entry name" value="Winged helix-like DNA-binding domain superfamily/Winged helix DNA-binding domain"/>
    <property type="match status" value="2"/>
</dbReference>
<evidence type="ECO:0000256" key="4">
    <source>
        <dbReference type="SAM" id="MobiDB-lite"/>
    </source>
</evidence>
<dbReference type="SUPFAM" id="SSF46785">
    <property type="entry name" value="Winged helix' DNA-binding domain"/>
    <property type="match status" value="2"/>
</dbReference>
<keyword evidence="2" id="KW-0238">DNA-binding</keyword>
<feature type="region of interest" description="Disordered" evidence="4">
    <location>
        <begin position="169"/>
        <end position="193"/>
    </location>
</feature>
<dbReference type="GO" id="GO:0043565">
    <property type="term" value="F:sequence-specific DNA binding"/>
    <property type="evidence" value="ECO:0007669"/>
    <property type="project" value="InterPro"/>
</dbReference>
<feature type="domain" description="HTH asnC-type" evidence="6">
    <location>
        <begin position="189"/>
        <end position="228"/>
    </location>
</feature>
<dbReference type="PANTHER" id="PTHR30154">
    <property type="entry name" value="LEUCINE-RESPONSIVE REGULATORY PROTEIN"/>
    <property type="match status" value="1"/>
</dbReference>
<dbReference type="RefSeq" id="WP_190153671.1">
    <property type="nucleotide sequence ID" value="NZ_BMTL01000043.1"/>
</dbReference>
<evidence type="ECO:0000313" key="8">
    <source>
        <dbReference type="Proteomes" id="UP000606194"/>
    </source>
</evidence>
<dbReference type="InterPro" id="IPR036388">
    <property type="entry name" value="WH-like_DNA-bd_sf"/>
</dbReference>
<dbReference type="Gene3D" id="3.30.70.920">
    <property type="match status" value="1"/>
</dbReference>